<dbReference type="EMBL" id="KN835221">
    <property type="protein sequence ID" value="KIK43116.1"/>
    <property type="molecule type" value="Genomic_DNA"/>
</dbReference>
<accession>A0A0D0AMQ9</accession>
<dbReference type="HOGENOM" id="CLU_2814158_0_0_1"/>
<reference evidence="1 2" key="1">
    <citation type="submission" date="2014-04" db="EMBL/GenBank/DDBJ databases">
        <authorList>
            <consortium name="DOE Joint Genome Institute"/>
            <person name="Kuo A."/>
            <person name="Ruytinx J."/>
            <person name="Rineau F."/>
            <person name="Colpaert J."/>
            <person name="Kohler A."/>
            <person name="Nagy L.G."/>
            <person name="Floudas D."/>
            <person name="Copeland A."/>
            <person name="Barry K.W."/>
            <person name="Cichocki N."/>
            <person name="Veneault-Fourrey C."/>
            <person name="LaButti K."/>
            <person name="Lindquist E.A."/>
            <person name="Lipzen A."/>
            <person name="Lundell T."/>
            <person name="Morin E."/>
            <person name="Murat C."/>
            <person name="Sun H."/>
            <person name="Tunlid A."/>
            <person name="Henrissat B."/>
            <person name="Grigoriev I.V."/>
            <person name="Hibbett D.S."/>
            <person name="Martin F."/>
            <person name="Nordberg H.P."/>
            <person name="Cantor M.N."/>
            <person name="Hua S.X."/>
        </authorList>
    </citation>
    <scope>NUCLEOTIDE SEQUENCE [LARGE SCALE GENOMIC DNA]</scope>
    <source>
        <strain evidence="1 2">UH-Slu-Lm8-n1</strain>
    </source>
</reference>
<reference evidence="2" key="2">
    <citation type="submission" date="2015-01" db="EMBL/GenBank/DDBJ databases">
        <title>Evolutionary Origins and Diversification of the Mycorrhizal Mutualists.</title>
        <authorList>
            <consortium name="DOE Joint Genome Institute"/>
            <consortium name="Mycorrhizal Genomics Consortium"/>
            <person name="Kohler A."/>
            <person name="Kuo A."/>
            <person name="Nagy L.G."/>
            <person name="Floudas D."/>
            <person name="Copeland A."/>
            <person name="Barry K.W."/>
            <person name="Cichocki N."/>
            <person name="Veneault-Fourrey C."/>
            <person name="LaButti K."/>
            <person name="Lindquist E.A."/>
            <person name="Lipzen A."/>
            <person name="Lundell T."/>
            <person name="Morin E."/>
            <person name="Murat C."/>
            <person name="Riley R."/>
            <person name="Ohm R."/>
            <person name="Sun H."/>
            <person name="Tunlid A."/>
            <person name="Henrissat B."/>
            <person name="Grigoriev I.V."/>
            <person name="Hibbett D.S."/>
            <person name="Martin F."/>
        </authorList>
    </citation>
    <scope>NUCLEOTIDE SEQUENCE [LARGE SCALE GENOMIC DNA]</scope>
    <source>
        <strain evidence="2">UH-Slu-Lm8-n1</strain>
    </source>
</reference>
<dbReference type="Proteomes" id="UP000054485">
    <property type="component" value="Unassembled WGS sequence"/>
</dbReference>
<organism evidence="1 2">
    <name type="scientific">Suillus luteus UH-Slu-Lm8-n1</name>
    <dbReference type="NCBI Taxonomy" id="930992"/>
    <lineage>
        <taxon>Eukaryota</taxon>
        <taxon>Fungi</taxon>
        <taxon>Dikarya</taxon>
        <taxon>Basidiomycota</taxon>
        <taxon>Agaricomycotina</taxon>
        <taxon>Agaricomycetes</taxon>
        <taxon>Agaricomycetidae</taxon>
        <taxon>Boletales</taxon>
        <taxon>Suillineae</taxon>
        <taxon>Suillaceae</taxon>
        <taxon>Suillus</taxon>
    </lineage>
</organism>
<evidence type="ECO:0000313" key="2">
    <source>
        <dbReference type="Proteomes" id="UP000054485"/>
    </source>
</evidence>
<gene>
    <name evidence="1" type="ORF">CY34DRAFT_736668</name>
</gene>
<evidence type="ECO:0000313" key="1">
    <source>
        <dbReference type="EMBL" id="KIK43116.1"/>
    </source>
</evidence>
<proteinExistence type="predicted"/>
<dbReference type="InParanoid" id="A0A0D0AMQ9"/>
<protein>
    <submittedName>
        <fullName evidence="1">Uncharacterized protein</fullName>
    </submittedName>
</protein>
<dbReference type="AlphaFoldDB" id="A0A0D0AMQ9"/>
<name>A0A0D0AMQ9_9AGAM</name>
<sequence>MIPSVVILPKTRHTCSGRFITGGIQCTDTIQIPAIPQGAVAKMRHRCHFYLDYLLRNLPAPHSRTCI</sequence>
<keyword evidence="2" id="KW-1185">Reference proteome</keyword>